<reference evidence="1 2" key="1">
    <citation type="journal article" date="2021" name="BMC Genomics">
        <title>Datura genome reveals duplications of psychoactive alkaloid biosynthetic genes and high mutation rate following tissue culture.</title>
        <authorList>
            <person name="Rajewski A."/>
            <person name="Carter-House D."/>
            <person name="Stajich J."/>
            <person name="Litt A."/>
        </authorList>
    </citation>
    <scope>NUCLEOTIDE SEQUENCE [LARGE SCALE GENOMIC DNA]</scope>
    <source>
        <strain evidence="1">AR-01</strain>
    </source>
</reference>
<dbReference type="EMBL" id="JACEIK010004162">
    <property type="protein sequence ID" value="MCD9644472.1"/>
    <property type="molecule type" value="Genomic_DNA"/>
</dbReference>
<dbReference type="Proteomes" id="UP000823775">
    <property type="component" value="Unassembled WGS sequence"/>
</dbReference>
<proteinExistence type="predicted"/>
<comment type="caution">
    <text evidence="1">The sequence shown here is derived from an EMBL/GenBank/DDBJ whole genome shotgun (WGS) entry which is preliminary data.</text>
</comment>
<evidence type="ECO:0008006" key="3">
    <source>
        <dbReference type="Google" id="ProtNLM"/>
    </source>
</evidence>
<evidence type="ECO:0000313" key="1">
    <source>
        <dbReference type="EMBL" id="MCD9644472.1"/>
    </source>
</evidence>
<evidence type="ECO:0000313" key="2">
    <source>
        <dbReference type="Proteomes" id="UP000823775"/>
    </source>
</evidence>
<name>A0ABS8VDC3_DATST</name>
<sequence>MFKSHYVAPVYTGASHILYLTHIEVQEESSLYSLALQRTLDGLAEVDKGTEKGDKPSGYMAGSSQQMEMDKLAKLMEETKRKLDVSLYDGFGDPHSHLKAYLNKLEGIGQIEDHKTKHFITTLSGSALIWSNGILQPTHCGIPNPLHKDFDQNKHRAFRSGM</sequence>
<organism evidence="1 2">
    <name type="scientific">Datura stramonium</name>
    <name type="common">Jimsonweed</name>
    <name type="synonym">Common thornapple</name>
    <dbReference type="NCBI Taxonomy" id="4076"/>
    <lineage>
        <taxon>Eukaryota</taxon>
        <taxon>Viridiplantae</taxon>
        <taxon>Streptophyta</taxon>
        <taxon>Embryophyta</taxon>
        <taxon>Tracheophyta</taxon>
        <taxon>Spermatophyta</taxon>
        <taxon>Magnoliopsida</taxon>
        <taxon>eudicotyledons</taxon>
        <taxon>Gunneridae</taxon>
        <taxon>Pentapetalae</taxon>
        <taxon>asterids</taxon>
        <taxon>lamiids</taxon>
        <taxon>Solanales</taxon>
        <taxon>Solanaceae</taxon>
        <taxon>Solanoideae</taxon>
        <taxon>Datureae</taxon>
        <taxon>Datura</taxon>
    </lineage>
</organism>
<keyword evidence="2" id="KW-1185">Reference proteome</keyword>
<accession>A0ABS8VDC3</accession>
<gene>
    <name evidence="1" type="ORF">HAX54_032690</name>
</gene>
<protein>
    <recommendedName>
        <fullName evidence="3">Reverse transcriptase domain-containing protein</fullName>
    </recommendedName>
</protein>